<keyword evidence="3" id="KW-1185">Reference proteome</keyword>
<dbReference type="PATRIC" id="fig|189381.12.peg.2744"/>
<reference evidence="3" key="1">
    <citation type="submission" date="2015-07" db="EMBL/GenBank/DDBJ databases">
        <title>Fjat-14235 jcm11544.</title>
        <authorList>
            <person name="Liu B."/>
            <person name="Wang J."/>
            <person name="Zhu Y."/>
            <person name="Liu G."/>
            <person name="Chen Q."/>
            <person name="Chen Z."/>
            <person name="Lan J."/>
            <person name="Che J."/>
            <person name="Ge C."/>
            <person name="Shi H."/>
            <person name="Pan Z."/>
            <person name="Liu X."/>
        </authorList>
    </citation>
    <scope>NUCLEOTIDE SEQUENCE [LARGE SCALE GENOMIC DNA]</scope>
    <source>
        <strain evidence="3">JCM 11544</strain>
    </source>
</reference>
<protein>
    <recommendedName>
        <fullName evidence="4">CbrC family protein</fullName>
    </recommendedName>
</protein>
<comment type="similarity">
    <text evidence="1">Belongs to the UPF0167 family.</text>
</comment>
<evidence type="ECO:0008006" key="4">
    <source>
        <dbReference type="Google" id="ProtNLM"/>
    </source>
</evidence>
<accession>A0A0M0G570</accession>
<dbReference type="AlphaFoldDB" id="A0A0M0G570"/>
<dbReference type="Pfam" id="PF03691">
    <property type="entry name" value="UPF0167"/>
    <property type="match status" value="1"/>
</dbReference>
<evidence type="ECO:0000313" key="3">
    <source>
        <dbReference type="Proteomes" id="UP000037405"/>
    </source>
</evidence>
<dbReference type="Proteomes" id="UP000037405">
    <property type="component" value="Unassembled WGS sequence"/>
</dbReference>
<dbReference type="EMBL" id="LGUE01000004">
    <property type="protein sequence ID" value="KON84994.1"/>
    <property type="molecule type" value="Genomic_DNA"/>
</dbReference>
<comment type="caution">
    <text evidence="2">The sequence shown here is derived from an EMBL/GenBank/DDBJ whole genome shotgun (WGS) entry which is preliminary data.</text>
</comment>
<evidence type="ECO:0000256" key="1">
    <source>
        <dbReference type="ARBA" id="ARBA00008525"/>
    </source>
</evidence>
<dbReference type="OrthoDB" id="7065534at2"/>
<gene>
    <name evidence="2" type="ORF">AF331_13435</name>
</gene>
<dbReference type="RefSeq" id="WP_053428594.1">
    <property type="nucleotide sequence ID" value="NZ_JAUKEI010000002.1"/>
</dbReference>
<dbReference type="InterPro" id="IPR005363">
    <property type="entry name" value="UPF0167"/>
</dbReference>
<proteinExistence type="inferred from homology"/>
<evidence type="ECO:0000313" key="2">
    <source>
        <dbReference type="EMBL" id="KON84994.1"/>
    </source>
</evidence>
<name>A0A0M0G570_9BACI</name>
<sequence length="174" mass="20188">MTLPTFTYNPDPIKLEVIKKEKTDCPVCNKERDYVYKGPFYSVEDVEGICPWCIADGSAADKYEGSFQDDASCEEVEKETYIDELVYRTPGYFGWQQEHWLSHCGDFCAIVEYVGWKEIEHLEEELAGDLNEIMTTYNLPKEKLKEWLTNDGALQGYLFKCVHCNQHRLTVDSN</sequence>
<organism evidence="2 3">
    <name type="scientific">Rossellomorea marisflavi</name>
    <dbReference type="NCBI Taxonomy" id="189381"/>
    <lineage>
        <taxon>Bacteria</taxon>
        <taxon>Bacillati</taxon>
        <taxon>Bacillota</taxon>
        <taxon>Bacilli</taxon>
        <taxon>Bacillales</taxon>
        <taxon>Bacillaceae</taxon>
        <taxon>Rossellomorea</taxon>
    </lineage>
</organism>